<sequence>PQISSPPLPVSSPPLPLPSPTVDSPTYAEASLVYRAVGIRMRVASPPLLLPSTSHRTDIPKAEMPSRKRACFTIPASEFEVDESSAAGAARQPGLDVAVTDATAKCPMFREVGYGITDAWDEIVEAMLEIASTILEGVNQRVIKHATTVRQDTNEFYVRFEDAQDDCAFLRARVKTLFRDRSYHHFTAMLLDR</sequence>
<comment type="caution">
    <text evidence="2">The sequence shown here is derived from an EMBL/GenBank/DDBJ whole genome shotgun (WGS) entry which is preliminary data.</text>
</comment>
<dbReference type="EMBL" id="BKCJ011324940">
    <property type="protein sequence ID" value="GFD20807.1"/>
    <property type="molecule type" value="Genomic_DNA"/>
</dbReference>
<feature type="region of interest" description="Disordered" evidence="1">
    <location>
        <begin position="1"/>
        <end position="23"/>
    </location>
</feature>
<gene>
    <name evidence="2" type="ORF">Tci_892776</name>
</gene>
<dbReference type="AlphaFoldDB" id="A0A699UEG5"/>
<proteinExistence type="predicted"/>
<name>A0A699UEG5_TANCI</name>
<organism evidence="2">
    <name type="scientific">Tanacetum cinerariifolium</name>
    <name type="common">Dalmatian daisy</name>
    <name type="synonym">Chrysanthemum cinerariifolium</name>
    <dbReference type="NCBI Taxonomy" id="118510"/>
    <lineage>
        <taxon>Eukaryota</taxon>
        <taxon>Viridiplantae</taxon>
        <taxon>Streptophyta</taxon>
        <taxon>Embryophyta</taxon>
        <taxon>Tracheophyta</taxon>
        <taxon>Spermatophyta</taxon>
        <taxon>Magnoliopsida</taxon>
        <taxon>eudicotyledons</taxon>
        <taxon>Gunneridae</taxon>
        <taxon>Pentapetalae</taxon>
        <taxon>asterids</taxon>
        <taxon>campanulids</taxon>
        <taxon>Asterales</taxon>
        <taxon>Asteraceae</taxon>
        <taxon>Asteroideae</taxon>
        <taxon>Anthemideae</taxon>
        <taxon>Anthemidinae</taxon>
        <taxon>Tanacetum</taxon>
    </lineage>
</organism>
<evidence type="ECO:0000256" key="1">
    <source>
        <dbReference type="SAM" id="MobiDB-lite"/>
    </source>
</evidence>
<reference evidence="2" key="1">
    <citation type="journal article" date="2019" name="Sci. Rep.">
        <title>Draft genome of Tanacetum cinerariifolium, the natural source of mosquito coil.</title>
        <authorList>
            <person name="Yamashiro T."/>
            <person name="Shiraishi A."/>
            <person name="Satake H."/>
            <person name="Nakayama K."/>
        </authorList>
    </citation>
    <scope>NUCLEOTIDE SEQUENCE</scope>
</reference>
<evidence type="ECO:0000313" key="2">
    <source>
        <dbReference type="EMBL" id="GFD20807.1"/>
    </source>
</evidence>
<protein>
    <submittedName>
        <fullName evidence="2">Uncharacterized protein</fullName>
    </submittedName>
</protein>
<feature type="non-terminal residue" evidence="2">
    <location>
        <position position="1"/>
    </location>
</feature>
<feature type="compositionally biased region" description="Pro residues" evidence="1">
    <location>
        <begin position="1"/>
        <end position="19"/>
    </location>
</feature>
<accession>A0A699UEG5</accession>